<dbReference type="SUPFAM" id="SSF51182">
    <property type="entry name" value="RmlC-like cupins"/>
    <property type="match status" value="1"/>
</dbReference>
<dbReference type="PANTHER" id="PTHR43280:SF27">
    <property type="entry name" value="TRANSCRIPTIONAL REGULATOR MTLR"/>
    <property type="match status" value="1"/>
</dbReference>
<dbReference type="OrthoDB" id="1410704at2"/>
<dbReference type="PROSITE" id="PS00041">
    <property type="entry name" value="HTH_ARAC_FAMILY_1"/>
    <property type="match status" value="1"/>
</dbReference>
<feature type="domain" description="HTH araC/xylS-type" evidence="4">
    <location>
        <begin position="186"/>
        <end position="284"/>
    </location>
</feature>
<dbReference type="Gene3D" id="1.10.10.60">
    <property type="entry name" value="Homeodomain-like"/>
    <property type="match status" value="2"/>
</dbReference>
<dbReference type="RefSeq" id="WP_073367832.1">
    <property type="nucleotide sequence ID" value="NZ_FQWB01000001.1"/>
</dbReference>
<keyword evidence="6" id="KW-1185">Reference proteome</keyword>
<dbReference type="InterPro" id="IPR018062">
    <property type="entry name" value="HTH_AraC-typ_CS"/>
</dbReference>
<evidence type="ECO:0000256" key="2">
    <source>
        <dbReference type="ARBA" id="ARBA00023125"/>
    </source>
</evidence>
<dbReference type="GO" id="GO:0043565">
    <property type="term" value="F:sequence-specific DNA binding"/>
    <property type="evidence" value="ECO:0007669"/>
    <property type="project" value="InterPro"/>
</dbReference>
<evidence type="ECO:0000256" key="1">
    <source>
        <dbReference type="ARBA" id="ARBA00023015"/>
    </source>
</evidence>
<proteinExistence type="predicted"/>
<dbReference type="InterPro" id="IPR011051">
    <property type="entry name" value="RmlC_Cupin_sf"/>
</dbReference>
<name>A0A1M5F4I5_9FLAO</name>
<dbReference type="Pfam" id="PF12833">
    <property type="entry name" value="HTH_18"/>
    <property type="match status" value="1"/>
</dbReference>
<sequence length="292" mass="34237">MSNLKNFYREIPPLSPLDSFLVFDRIKDTFDFPVHYHPEFEINFILNGKGVRRVVGDNIEEIDDVELALIGPNLYHGWELNKCSSKQIHEITIQFHNDLFPESMLSRRIMGPIKDMFNRSIHGILFSKKIAEELTPRLIKISKLDGMDYFLEITSILYDLANSRNQRLLSTYTVDYAIFDDYDKMKLVYEYVQKNFAEKISLEDVSRVASMTSISFNRFIKKRTGKTFVNYINDIRIGYAARWLVEKDLSISEIAFKSGFNNIANFNRSFKSIKKRTPSQYREDFSGLKRIL</sequence>
<keyword evidence="1" id="KW-0805">Transcription regulation</keyword>
<evidence type="ECO:0000256" key="3">
    <source>
        <dbReference type="ARBA" id="ARBA00023163"/>
    </source>
</evidence>
<dbReference type="SUPFAM" id="SSF46689">
    <property type="entry name" value="Homeodomain-like"/>
    <property type="match status" value="2"/>
</dbReference>
<dbReference type="AlphaFoldDB" id="A0A1M5F4I5"/>
<evidence type="ECO:0000259" key="4">
    <source>
        <dbReference type="PROSITE" id="PS01124"/>
    </source>
</evidence>
<dbReference type="SMART" id="SM00342">
    <property type="entry name" value="HTH_ARAC"/>
    <property type="match status" value="1"/>
</dbReference>
<dbReference type="InterPro" id="IPR009057">
    <property type="entry name" value="Homeodomain-like_sf"/>
</dbReference>
<organism evidence="5 6">
    <name type="scientific">Flavobacterium fluvii</name>
    <dbReference type="NCBI Taxonomy" id="468056"/>
    <lineage>
        <taxon>Bacteria</taxon>
        <taxon>Pseudomonadati</taxon>
        <taxon>Bacteroidota</taxon>
        <taxon>Flavobacteriia</taxon>
        <taxon>Flavobacteriales</taxon>
        <taxon>Flavobacteriaceae</taxon>
        <taxon>Flavobacterium</taxon>
    </lineage>
</organism>
<dbReference type="PROSITE" id="PS01124">
    <property type="entry name" value="HTH_ARAC_FAMILY_2"/>
    <property type="match status" value="1"/>
</dbReference>
<dbReference type="Proteomes" id="UP000184516">
    <property type="component" value="Unassembled WGS sequence"/>
</dbReference>
<dbReference type="PANTHER" id="PTHR43280">
    <property type="entry name" value="ARAC-FAMILY TRANSCRIPTIONAL REGULATOR"/>
    <property type="match status" value="1"/>
</dbReference>
<gene>
    <name evidence="5" type="ORF">SAMN05443549_101623</name>
</gene>
<protein>
    <submittedName>
        <fullName evidence="5">Transcriptional regulator, AraC family</fullName>
    </submittedName>
</protein>
<keyword evidence="2" id="KW-0238">DNA-binding</keyword>
<dbReference type="GO" id="GO:0003700">
    <property type="term" value="F:DNA-binding transcription factor activity"/>
    <property type="evidence" value="ECO:0007669"/>
    <property type="project" value="InterPro"/>
</dbReference>
<evidence type="ECO:0000313" key="5">
    <source>
        <dbReference type="EMBL" id="SHF86520.1"/>
    </source>
</evidence>
<accession>A0A1M5F4I5</accession>
<reference evidence="6" key="1">
    <citation type="submission" date="2016-11" db="EMBL/GenBank/DDBJ databases">
        <authorList>
            <person name="Varghese N."/>
            <person name="Submissions S."/>
        </authorList>
    </citation>
    <scope>NUCLEOTIDE SEQUENCE [LARGE SCALE GENOMIC DNA]</scope>
    <source>
        <strain evidence="6">DSM 19978</strain>
    </source>
</reference>
<dbReference type="STRING" id="468056.SAMN05443549_101623"/>
<keyword evidence="3" id="KW-0804">Transcription</keyword>
<dbReference type="InterPro" id="IPR018060">
    <property type="entry name" value="HTH_AraC"/>
</dbReference>
<evidence type="ECO:0000313" key="6">
    <source>
        <dbReference type="Proteomes" id="UP000184516"/>
    </source>
</evidence>
<dbReference type="EMBL" id="FQWB01000001">
    <property type="protein sequence ID" value="SHF86520.1"/>
    <property type="molecule type" value="Genomic_DNA"/>
</dbReference>